<dbReference type="EMBL" id="JACCHL010000001">
    <property type="protein sequence ID" value="NYH53791.1"/>
    <property type="molecule type" value="Genomic_DNA"/>
</dbReference>
<protein>
    <recommendedName>
        <fullName evidence="4">ATP/GTP-binding protein</fullName>
    </recommendedName>
</protein>
<feature type="compositionally biased region" description="Basic residues" evidence="1">
    <location>
        <begin position="1"/>
        <end position="14"/>
    </location>
</feature>
<name>A0A7Z0BK47_9ACTN</name>
<dbReference type="Proteomes" id="UP000584931">
    <property type="component" value="Unassembled WGS sequence"/>
</dbReference>
<dbReference type="AlphaFoldDB" id="A0A7Z0BK47"/>
<comment type="caution">
    <text evidence="2">The sequence shown here is derived from an EMBL/GenBank/DDBJ whole genome shotgun (WGS) entry which is preliminary data.</text>
</comment>
<evidence type="ECO:0000313" key="2">
    <source>
        <dbReference type="EMBL" id="NYH53791.1"/>
    </source>
</evidence>
<evidence type="ECO:0008006" key="4">
    <source>
        <dbReference type="Google" id="ProtNLM"/>
    </source>
</evidence>
<proteinExistence type="predicted"/>
<feature type="region of interest" description="Disordered" evidence="1">
    <location>
        <begin position="1"/>
        <end position="49"/>
    </location>
</feature>
<evidence type="ECO:0000256" key="1">
    <source>
        <dbReference type="SAM" id="MobiDB-lite"/>
    </source>
</evidence>
<dbReference type="RefSeq" id="WP_179810594.1">
    <property type="nucleotide sequence ID" value="NZ_JACCHL010000001.1"/>
</dbReference>
<organism evidence="2 3">
    <name type="scientific">Nocardiopsis sinuspersici</name>
    <dbReference type="NCBI Taxonomy" id="501010"/>
    <lineage>
        <taxon>Bacteria</taxon>
        <taxon>Bacillati</taxon>
        <taxon>Actinomycetota</taxon>
        <taxon>Actinomycetes</taxon>
        <taxon>Streptosporangiales</taxon>
        <taxon>Nocardiopsidaceae</taxon>
        <taxon>Nocardiopsis</taxon>
    </lineage>
</organism>
<gene>
    <name evidence="2" type="ORF">HNR06_003380</name>
</gene>
<reference evidence="2 3" key="1">
    <citation type="submission" date="2020-07" db="EMBL/GenBank/DDBJ databases">
        <title>Sequencing the genomes of 1000 actinobacteria strains.</title>
        <authorList>
            <person name="Klenk H.-P."/>
        </authorList>
    </citation>
    <scope>NUCLEOTIDE SEQUENCE [LARGE SCALE GENOMIC DNA]</scope>
    <source>
        <strain evidence="2 3">DSM 45278</strain>
    </source>
</reference>
<evidence type="ECO:0000313" key="3">
    <source>
        <dbReference type="Proteomes" id="UP000584931"/>
    </source>
</evidence>
<accession>A0A7Z0BK47</accession>
<sequence length="110" mass="12383">MSPRRNSPRRKSGRGRNAPGRAPADEDSLVLRITGGQRRETGPDGEWVTRRIPGASATKVYRCPGCAQDIPLGMAHVVAWRPYGDGGDRRHWHSSCWDRRSHRAPRAPRY</sequence>